<dbReference type="Proteomes" id="UP000434044">
    <property type="component" value="Unassembled WGS sequence"/>
</dbReference>
<dbReference type="InterPro" id="IPR016155">
    <property type="entry name" value="Mopterin_synth/thiamin_S_b"/>
</dbReference>
<evidence type="ECO:0000313" key="3">
    <source>
        <dbReference type="EMBL" id="MTW20394.1"/>
    </source>
</evidence>
<accession>A0A6N8EDI6</accession>
<dbReference type="PANTHER" id="PTHR37483:SF1">
    <property type="entry name" value="UPF0125 PROTEIN RATB"/>
    <property type="match status" value="1"/>
</dbReference>
<keyword evidence="4" id="KW-1185">Reference proteome</keyword>
<reference evidence="3 4" key="1">
    <citation type="submission" date="2019-11" db="EMBL/GenBank/DDBJ databases">
        <title>Whole-genome sequence of the anaerobic purple sulfur bacterium Allochromatium palmeri DSM 15591.</title>
        <authorList>
            <person name="Kyndt J.A."/>
            <person name="Meyer T.E."/>
        </authorList>
    </citation>
    <scope>NUCLEOTIDE SEQUENCE [LARGE SCALE GENOMIC DNA]</scope>
    <source>
        <strain evidence="3 4">DSM 15591</strain>
    </source>
</reference>
<dbReference type="NCBIfam" id="NF002490">
    <property type="entry name" value="PRK01777.1"/>
    <property type="match status" value="1"/>
</dbReference>
<dbReference type="AlphaFoldDB" id="A0A6N8EDI6"/>
<comment type="caution">
    <text evidence="3">The sequence shown here is derived from an EMBL/GenBank/DDBJ whole genome shotgun (WGS) entry which is preliminary data.</text>
</comment>
<dbReference type="EMBL" id="WNKT01000006">
    <property type="protein sequence ID" value="MTW20394.1"/>
    <property type="molecule type" value="Genomic_DNA"/>
</dbReference>
<organism evidence="3 4">
    <name type="scientific">Allochromatium palmeri</name>
    <dbReference type="NCBI Taxonomy" id="231048"/>
    <lineage>
        <taxon>Bacteria</taxon>
        <taxon>Pseudomonadati</taxon>
        <taxon>Pseudomonadota</taxon>
        <taxon>Gammaproteobacteria</taxon>
        <taxon>Chromatiales</taxon>
        <taxon>Chromatiaceae</taxon>
        <taxon>Allochromatium</taxon>
    </lineage>
</organism>
<sequence>MTEYLQVSVAYVGTDGQALRALEVRTGTSVREVIEQCGLLDQFQEIDLDTNKVGIFGKLAKLEQAVEEGDRIEIYRPLIADPKTARKRRAA</sequence>
<dbReference type="HAMAP" id="MF_00460">
    <property type="entry name" value="UPF0125_RnfH"/>
    <property type="match status" value="1"/>
</dbReference>
<gene>
    <name evidence="3" type="ORF">GJ668_04690</name>
</gene>
<comment type="similarity">
    <text evidence="1 2">Belongs to the UPF0125 (RnfH) family.</text>
</comment>
<dbReference type="InterPro" id="IPR037021">
    <property type="entry name" value="RnfH_sf"/>
</dbReference>
<dbReference type="PANTHER" id="PTHR37483">
    <property type="entry name" value="UPF0125 PROTEIN RATB"/>
    <property type="match status" value="1"/>
</dbReference>
<protein>
    <recommendedName>
        <fullName evidence="2">UPF0125 protein GJ668_04690</fullName>
    </recommendedName>
</protein>
<name>A0A6N8EDI6_9GAMM</name>
<dbReference type="InterPro" id="IPR005346">
    <property type="entry name" value="RnfH"/>
</dbReference>
<proteinExistence type="inferred from homology"/>
<dbReference type="Gene3D" id="3.10.20.280">
    <property type="entry name" value="RnfH-like"/>
    <property type="match status" value="1"/>
</dbReference>
<dbReference type="SUPFAM" id="SSF54285">
    <property type="entry name" value="MoaD/ThiS"/>
    <property type="match status" value="1"/>
</dbReference>
<dbReference type="RefSeq" id="WP_186342890.1">
    <property type="nucleotide sequence ID" value="NZ_WNKT01000006.1"/>
</dbReference>
<evidence type="ECO:0000256" key="2">
    <source>
        <dbReference type="HAMAP-Rule" id="MF_00460"/>
    </source>
</evidence>
<evidence type="ECO:0000313" key="4">
    <source>
        <dbReference type="Proteomes" id="UP000434044"/>
    </source>
</evidence>
<dbReference type="Pfam" id="PF03658">
    <property type="entry name" value="Ub-RnfH"/>
    <property type="match status" value="1"/>
</dbReference>
<evidence type="ECO:0000256" key="1">
    <source>
        <dbReference type="ARBA" id="ARBA00010645"/>
    </source>
</evidence>